<dbReference type="EMBL" id="JARJCM010000303">
    <property type="protein sequence ID" value="KAJ7019183.1"/>
    <property type="molecule type" value="Genomic_DNA"/>
</dbReference>
<dbReference type="AlphaFoldDB" id="A0AAD6S1B9"/>
<dbReference type="InterPro" id="IPR036396">
    <property type="entry name" value="Cyt_P450_sf"/>
</dbReference>
<dbReference type="PANTHER" id="PTHR46206:SF1">
    <property type="entry name" value="P450, PUTATIVE (EUROFUNG)-RELATED"/>
    <property type="match status" value="1"/>
</dbReference>
<keyword evidence="8" id="KW-1185">Reference proteome</keyword>
<dbReference type="GO" id="GO:0005506">
    <property type="term" value="F:iron ion binding"/>
    <property type="evidence" value="ECO:0007669"/>
    <property type="project" value="InterPro"/>
</dbReference>
<protein>
    <submittedName>
        <fullName evidence="7">Cytochrome P450</fullName>
    </submittedName>
</protein>
<dbReference type="GO" id="GO:0020037">
    <property type="term" value="F:heme binding"/>
    <property type="evidence" value="ECO:0007669"/>
    <property type="project" value="InterPro"/>
</dbReference>
<evidence type="ECO:0000256" key="3">
    <source>
        <dbReference type="ARBA" id="ARBA00022723"/>
    </source>
</evidence>
<keyword evidence="6" id="KW-0503">Monooxygenase</keyword>
<evidence type="ECO:0000256" key="1">
    <source>
        <dbReference type="ARBA" id="ARBA00001971"/>
    </source>
</evidence>
<keyword evidence="3" id="KW-0479">Metal-binding</keyword>
<comment type="similarity">
    <text evidence="2">Belongs to the cytochrome P450 family.</text>
</comment>
<gene>
    <name evidence="7" type="ORF">C8F04DRAFT_1214400</name>
</gene>
<comment type="caution">
    <text evidence="7">The sequence shown here is derived from an EMBL/GenBank/DDBJ whole genome shotgun (WGS) entry which is preliminary data.</text>
</comment>
<dbReference type="CDD" id="cd11041">
    <property type="entry name" value="CYP503A1-like"/>
    <property type="match status" value="1"/>
</dbReference>
<accession>A0AAD6S1B9</accession>
<evidence type="ECO:0000256" key="6">
    <source>
        <dbReference type="ARBA" id="ARBA00023033"/>
    </source>
</evidence>
<evidence type="ECO:0000256" key="2">
    <source>
        <dbReference type="ARBA" id="ARBA00010617"/>
    </source>
</evidence>
<dbReference type="Proteomes" id="UP001218188">
    <property type="component" value="Unassembled WGS sequence"/>
</dbReference>
<dbReference type="GO" id="GO:0016705">
    <property type="term" value="F:oxidoreductase activity, acting on paired donors, with incorporation or reduction of molecular oxygen"/>
    <property type="evidence" value="ECO:0007669"/>
    <property type="project" value="InterPro"/>
</dbReference>
<dbReference type="GO" id="GO:0004497">
    <property type="term" value="F:monooxygenase activity"/>
    <property type="evidence" value="ECO:0007669"/>
    <property type="project" value="UniProtKB-KW"/>
</dbReference>
<comment type="cofactor">
    <cofactor evidence="1">
        <name>heme</name>
        <dbReference type="ChEBI" id="CHEBI:30413"/>
    </cofactor>
</comment>
<evidence type="ECO:0000256" key="4">
    <source>
        <dbReference type="ARBA" id="ARBA00023002"/>
    </source>
</evidence>
<organism evidence="7 8">
    <name type="scientific">Mycena alexandri</name>
    <dbReference type="NCBI Taxonomy" id="1745969"/>
    <lineage>
        <taxon>Eukaryota</taxon>
        <taxon>Fungi</taxon>
        <taxon>Dikarya</taxon>
        <taxon>Basidiomycota</taxon>
        <taxon>Agaricomycotina</taxon>
        <taxon>Agaricomycetes</taxon>
        <taxon>Agaricomycetidae</taxon>
        <taxon>Agaricales</taxon>
        <taxon>Marasmiineae</taxon>
        <taxon>Mycenaceae</taxon>
        <taxon>Mycena</taxon>
    </lineage>
</organism>
<evidence type="ECO:0000313" key="7">
    <source>
        <dbReference type="EMBL" id="KAJ7019183.1"/>
    </source>
</evidence>
<sequence>MIFEGYQKCRSGVFKVPRWSTRWAVIVTGDSLVEEFHKLPDDICSLEEAAKEEMQVPHTMGHQIYSNPYHLSVLRANLNRHTDHLVVEILDEVTVAVDDVIGQHCTDDWAEFNVNEHVTKLVPRIFNRVLVGAPLCRNAKFNELGCRFSLRVYVTSVVINLFPGCFRNIIGGILGQAVSFQMEAARYLQPLIEERMEMMGSSGSYWVDKPNDFLIWLLDEFKNTNFNSADIQSRILTANSATTYTSSYTFMQALLNMASRQECIERCTMEVEECIRCHGWTRNGIDSLASLDSFFKESIRVNGLASMKPFILADGTRLETGSFVSASFAAHFDDEYYPNAKTFDAFRFPGRFLVAYALKALMAHVLLHYDLKIGGDGSRKPDYWFSYHCTPSASATYAHPLLTSAPY</sequence>
<reference evidence="7" key="1">
    <citation type="submission" date="2023-03" db="EMBL/GenBank/DDBJ databases">
        <title>Massive genome expansion in bonnet fungi (Mycena s.s.) driven by repeated elements and novel gene families across ecological guilds.</title>
        <authorList>
            <consortium name="Lawrence Berkeley National Laboratory"/>
            <person name="Harder C.B."/>
            <person name="Miyauchi S."/>
            <person name="Viragh M."/>
            <person name="Kuo A."/>
            <person name="Thoen E."/>
            <person name="Andreopoulos B."/>
            <person name="Lu D."/>
            <person name="Skrede I."/>
            <person name="Drula E."/>
            <person name="Henrissat B."/>
            <person name="Morin E."/>
            <person name="Kohler A."/>
            <person name="Barry K."/>
            <person name="LaButti K."/>
            <person name="Morin E."/>
            <person name="Salamov A."/>
            <person name="Lipzen A."/>
            <person name="Mereny Z."/>
            <person name="Hegedus B."/>
            <person name="Baldrian P."/>
            <person name="Stursova M."/>
            <person name="Weitz H."/>
            <person name="Taylor A."/>
            <person name="Grigoriev I.V."/>
            <person name="Nagy L.G."/>
            <person name="Martin F."/>
            <person name="Kauserud H."/>
        </authorList>
    </citation>
    <scope>NUCLEOTIDE SEQUENCE</scope>
    <source>
        <strain evidence="7">CBHHK200</strain>
    </source>
</reference>
<dbReference type="SUPFAM" id="SSF48264">
    <property type="entry name" value="Cytochrome P450"/>
    <property type="match status" value="1"/>
</dbReference>
<dbReference type="Gene3D" id="1.10.630.10">
    <property type="entry name" value="Cytochrome P450"/>
    <property type="match status" value="1"/>
</dbReference>
<name>A0AAD6S1B9_9AGAR</name>
<keyword evidence="5" id="KW-0408">Iron</keyword>
<dbReference type="InterPro" id="IPR001128">
    <property type="entry name" value="Cyt_P450"/>
</dbReference>
<dbReference type="Pfam" id="PF00067">
    <property type="entry name" value="p450"/>
    <property type="match status" value="1"/>
</dbReference>
<evidence type="ECO:0000313" key="8">
    <source>
        <dbReference type="Proteomes" id="UP001218188"/>
    </source>
</evidence>
<proteinExistence type="inferred from homology"/>
<evidence type="ECO:0000256" key="5">
    <source>
        <dbReference type="ARBA" id="ARBA00023004"/>
    </source>
</evidence>
<dbReference type="PANTHER" id="PTHR46206">
    <property type="entry name" value="CYTOCHROME P450"/>
    <property type="match status" value="1"/>
</dbReference>
<keyword evidence="4" id="KW-0560">Oxidoreductase</keyword>